<organism evidence="3 4">
    <name type="scientific">Calorimonas adulescens</name>
    <dbReference type="NCBI Taxonomy" id="2606906"/>
    <lineage>
        <taxon>Bacteria</taxon>
        <taxon>Bacillati</taxon>
        <taxon>Bacillota</taxon>
        <taxon>Clostridia</taxon>
        <taxon>Thermoanaerobacterales</taxon>
        <taxon>Thermoanaerobacteraceae</taxon>
        <taxon>Calorimonas</taxon>
    </lineage>
</organism>
<dbReference type="PANTHER" id="PTHR46769">
    <property type="entry name" value="POLYCYSTIC KIDNEY AND HEPATIC DISEASE 1 (AUTOSOMAL RECESSIVE)-LIKE 1"/>
    <property type="match status" value="1"/>
</dbReference>
<dbReference type="PANTHER" id="PTHR46769:SF2">
    <property type="entry name" value="FIBROCYSTIN-L ISOFORM 2 PRECURSOR-RELATED"/>
    <property type="match status" value="1"/>
</dbReference>
<proteinExistence type="predicted"/>
<dbReference type="PROSITE" id="PS50853">
    <property type="entry name" value="FN3"/>
    <property type="match status" value="1"/>
</dbReference>
<dbReference type="InterPro" id="IPR003961">
    <property type="entry name" value="FN3_dom"/>
</dbReference>
<comment type="caution">
    <text evidence="3">The sequence shown here is derived from an EMBL/GenBank/DDBJ whole genome shotgun (WGS) entry which is preliminary data.</text>
</comment>
<dbReference type="InterPro" id="IPR002909">
    <property type="entry name" value="IPT_dom"/>
</dbReference>
<sequence length="1824" mass="197922">MRRALCLIVIMSILFSLLPQGYIYAADHVVSIDTNLVSSGHGGQITVSADADHEFDAGTTVRLEFYYNGVLYKTDPTISTTRKQIIIYIPPTNEFKDTEGNKAPLYTGIANIIIDNIKVSADGSTTSDTLQFNFVKDPVISDVYLNVETTFIRDSLGNITGTKEVRQLIIDGENFDLKELMIGGTDGVGGLSSLKGEVKLLSKDSLRIVAEVPEQIVNDGTTVYEVSVRNNNNGLAIRKGFIFNELPHIQNIDKTRAYPGDKLTITGTNLPESVSDVASVVIAKSSIPVDENNIQINNTNSLDTMTVTVPEAGDRTNKDISIRKKIVQDGVYRNDVQVTLKNEFTVVYTPAGLTIDRIEPNSGTTDGGTEIRIYGTGFVQGMQVFIGGHDSQNRASVTSISVDPNNPGTTFITAVTPPSADEGAKDVYVYNPVDGSEVRKIGGFTYISVANALTIYPEQINPQEARETEQKQVSIVGRNISNINISSLLPADGDNWYDVEPLTEFFDPVAKEYVVHYKGKYQNNDVYIEKTVKLTIGNESNIESINFKTGSRDQIITAKTPIVTLNPRVDTKVDVAVNTHTVAGIVHDDPQIESRYTFQNVLLETSESAVVKNGFTYKPDLTEPQIAAVHPYMGSRLGGDEITIEGTDIRPGAKVYIGEETAKNLAQTVSMSIYESNGTINSTLKIKTPSSDTLGEKDIIIVNSEGGRTVKEGAFEYISNPEISSITPAVGSINDEIYVSINGSDFLVMSDENGNPIFPKVWIGNQIINVTGVYDDKGNVIDGRRFKTGTRIKGYIPAGGTKILGYADVKMVNPDYPGFGGLDDYPTVYDMDIIASGGKAILEAAFKYTNPTYKMKVDRIEPSRGPVEGGTKVTITGGTFPKSVYVTIDGEPAKVSSATGSTISIVTPPGTVGKKTLQVISLTAGDAEGAVATVKDGFEYTIMTTSPKITSIVPSHGGKGTEVWIKGSDFVMSTPLMDENNNPVKDEDGRQVYSEQSSVIVGGRRLDRVEDSVYVWDPNTISFVMPFIPDDEKPIAGSYDVYVENPDTAVSNSVKFSFQIPDSKPEIENITPASGSTKGGTVVEITGSDFRQDLEVYFGGLKADIISFDEDNQVITVKTPPHGPGQVNVMVLNKDGGNFIKIDSFNYVSPSSSPTITSVTPNTGSAFGGDLVTINGDDFRKNGDLLPEVYFGNQKAQRVDYVKYNQLAVITPPYSVAGPVDVSVINPDTGLAVLKNGFTYIQSKPQIAQIVPSILPITGGSAEIIGSGFSMRVVDEAGNEVNPGSIVRIYDGTRTIDLTLNPGENASNPTDYNIDVISSGRILIKVPQVSSIGPKKIQVINPDGGIAESTITFIKPLTNPTIDHIYPGSGSINGGTPVTVYGSDFRPNAKVYIGGREAEIKYISENGDMIRIYTPAGDPALIGIPQDVMVYNDGDNSAVLKSAFTYLDVESNPVITSIEPSQGSTLGGEKITIKGDNFMEDVRVFFDDIEAENVSRINYTTIEVTTPPHPAGKVDVVVKNIGAYGEAVLRDGFEFIETVPASPTGFKAEAVAGDTIKLTWDQLRGADFYQIYARESGDDDYHFIATTEDNEYYVKGLDRDTQYYFKLEAINSYGISESAEDSATTFDSKASSDYEDTSDENHVSISGGTAVITLGNSERDFRFELDMDPSEPLDLKINIPEHLIKTVDRWVSINTPKTGIVFSLKGFDSNAGTSYSSSRQSGNYVVLTVKELTGSDRGNYSKFIERGERALSPIFLIDANRNIDGESSPINYFNEFYIYPVYKESDGASLYYFNEDEREWDLISSGQAQAASISTPGIYAVLGR</sequence>
<dbReference type="SUPFAM" id="SSF49265">
    <property type="entry name" value="Fibronectin type III"/>
    <property type="match status" value="1"/>
</dbReference>
<keyword evidence="1" id="KW-0732">Signal</keyword>
<dbReference type="RefSeq" id="WP_149544393.1">
    <property type="nucleotide sequence ID" value="NZ_VTPS01000002.1"/>
</dbReference>
<dbReference type="CDD" id="cd00603">
    <property type="entry name" value="IPT_PCSR"/>
    <property type="match status" value="1"/>
</dbReference>
<gene>
    <name evidence="3" type="ORF">FWJ32_02485</name>
</gene>
<evidence type="ECO:0000313" key="4">
    <source>
        <dbReference type="Proteomes" id="UP000322976"/>
    </source>
</evidence>
<dbReference type="InterPro" id="IPR014756">
    <property type="entry name" value="Ig_E-set"/>
</dbReference>
<evidence type="ECO:0000313" key="3">
    <source>
        <dbReference type="EMBL" id="TZE83202.1"/>
    </source>
</evidence>
<dbReference type="CDD" id="cd00102">
    <property type="entry name" value="IPT"/>
    <property type="match status" value="5"/>
</dbReference>
<dbReference type="Pfam" id="PF00041">
    <property type="entry name" value="fn3"/>
    <property type="match status" value="1"/>
</dbReference>
<feature type="domain" description="Fibronectin type-III" evidence="2">
    <location>
        <begin position="1542"/>
        <end position="1631"/>
    </location>
</feature>
<dbReference type="SMART" id="SM00429">
    <property type="entry name" value="IPT"/>
    <property type="match status" value="9"/>
</dbReference>
<evidence type="ECO:0000259" key="2">
    <source>
        <dbReference type="PROSITE" id="PS50853"/>
    </source>
</evidence>
<evidence type="ECO:0000256" key="1">
    <source>
        <dbReference type="ARBA" id="ARBA00022729"/>
    </source>
</evidence>
<dbReference type="SMART" id="SM00060">
    <property type="entry name" value="FN3"/>
    <property type="match status" value="1"/>
</dbReference>
<dbReference type="EMBL" id="VTPS01000002">
    <property type="protein sequence ID" value="TZE83202.1"/>
    <property type="molecule type" value="Genomic_DNA"/>
</dbReference>
<accession>A0A5D8QFB8</accession>
<reference evidence="3 4" key="1">
    <citation type="submission" date="2019-08" db="EMBL/GenBank/DDBJ databases">
        <title>Calorimonas adulescens gen. nov., sp. nov., an anaerobic thermophilic bacterium from Sakhalin hot spring.</title>
        <authorList>
            <person name="Khomyakova M.A."/>
            <person name="Merkel A.Y."/>
            <person name="Novikov A."/>
            <person name="Bonch-Osmolovskaya E.A."/>
            <person name="Slobodkin A.I."/>
        </authorList>
    </citation>
    <scope>NUCLEOTIDE SEQUENCE [LARGE SCALE GENOMIC DNA]</scope>
    <source>
        <strain evidence="3 4">A05MB</strain>
    </source>
</reference>
<dbReference type="InterPro" id="IPR036116">
    <property type="entry name" value="FN3_sf"/>
</dbReference>
<dbReference type="InterPro" id="IPR052387">
    <property type="entry name" value="Fibrocystin"/>
</dbReference>
<protein>
    <recommendedName>
        <fullName evidence="2">Fibronectin type-III domain-containing protein</fullName>
    </recommendedName>
</protein>
<dbReference type="InterPro" id="IPR013783">
    <property type="entry name" value="Ig-like_fold"/>
</dbReference>
<dbReference type="CDD" id="cd00063">
    <property type="entry name" value="FN3"/>
    <property type="match status" value="1"/>
</dbReference>
<keyword evidence="4" id="KW-1185">Reference proteome</keyword>
<dbReference type="Gene3D" id="2.60.40.10">
    <property type="entry name" value="Immunoglobulins"/>
    <property type="match status" value="10"/>
</dbReference>
<dbReference type="Proteomes" id="UP000322976">
    <property type="component" value="Unassembled WGS sequence"/>
</dbReference>
<dbReference type="Pfam" id="PF01833">
    <property type="entry name" value="TIG"/>
    <property type="match status" value="9"/>
</dbReference>
<dbReference type="SUPFAM" id="SSF81296">
    <property type="entry name" value="E set domains"/>
    <property type="match status" value="8"/>
</dbReference>
<name>A0A5D8QFB8_9THEO</name>